<organism evidence="4 5">
    <name type="scientific">Rhynchospora pubera</name>
    <dbReference type="NCBI Taxonomy" id="906938"/>
    <lineage>
        <taxon>Eukaryota</taxon>
        <taxon>Viridiplantae</taxon>
        <taxon>Streptophyta</taxon>
        <taxon>Embryophyta</taxon>
        <taxon>Tracheophyta</taxon>
        <taxon>Spermatophyta</taxon>
        <taxon>Magnoliopsida</taxon>
        <taxon>Liliopsida</taxon>
        <taxon>Poales</taxon>
        <taxon>Cyperaceae</taxon>
        <taxon>Cyperoideae</taxon>
        <taxon>Rhynchosporeae</taxon>
        <taxon>Rhynchospora</taxon>
    </lineage>
</organism>
<keyword evidence="3" id="KW-0812">Transmembrane</keyword>
<reference evidence="4" key="1">
    <citation type="submission" date="2022-08" db="EMBL/GenBank/DDBJ databases">
        <authorList>
            <person name="Marques A."/>
        </authorList>
    </citation>
    <scope>NUCLEOTIDE SEQUENCE</scope>
    <source>
        <strain evidence="4">RhyPub2mFocal</strain>
        <tissue evidence="4">Leaves</tissue>
    </source>
</reference>
<evidence type="ECO:0000313" key="5">
    <source>
        <dbReference type="Proteomes" id="UP001140206"/>
    </source>
</evidence>
<name>A0AAV8BWC8_9POAL</name>
<feature type="compositionally biased region" description="Basic and acidic residues" evidence="2">
    <location>
        <begin position="221"/>
        <end position="235"/>
    </location>
</feature>
<dbReference type="EMBL" id="JAMFTS010000005">
    <property type="protein sequence ID" value="KAJ4747515.1"/>
    <property type="molecule type" value="Genomic_DNA"/>
</dbReference>
<feature type="transmembrane region" description="Helical" evidence="3">
    <location>
        <begin position="495"/>
        <end position="516"/>
    </location>
</feature>
<protein>
    <submittedName>
        <fullName evidence="4">WPP domain-interacting protein 1</fullName>
    </submittedName>
</protein>
<comment type="caution">
    <text evidence="4">The sequence shown here is derived from an EMBL/GenBank/DDBJ whole genome shotgun (WGS) entry which is preliminary data.</text>
</comment>
<evidence type="ECO:0000256" key="3">
    <source>
        <dbReference type="SAM" id="Phobius"/>
    </source>
</evidence>
<evidence type="ECO:0000256" key="2">
    <source>
        <dbReference type="SAM" id="MobiDB-lite"/>
    </source>
</evidence>
<sequence>MDYSDMPNTEQGTTSNGELGFHPNSVDLKSNGSLEKPVPSLSGAPEKSVDTKKGKGLRKWRRIKREDFVKEGSVEFTKEGSPPDLSDLAQLAQMHKRRIPLPDSSRSGRVADEREDLEGEGSVASVESRNTGLGLNEVSDYVAAPFVPSKSPEVEHPLMINGPPLFSIGAGDSDNSEDRSSKSSTAASVPRARYDILGVGRERGRHKGYSLFSTSQRGSRSKGEVSRSHRFKAEVENSNSNSNAVSNGKHSDISVNYDGGENSDDGLQGEEVRSGHCRENGGTENSGQGGESDAGFEEEKGANSGSENPTLDPFVESVLFLQTAQDVLEAEIKKFTEIEEEATGESEDESPDLNFEINELTEKTNSLESKLKAALAKLREKDLKLGELQSHENQTQMQPELDQLFQEKLAAEINSLVISKTTQKWRRVAEDQNALYNETKSLSLDHKNLTVKLRETERMEVVLRERVEELTTESKEKSCTIEVLKFKNLTYDTSLVFFMELVLMVLMMLMFIMHILPPSSDIVPT</sequence>
<keyword evidence="1" id="KW-0175">Coiled coil</keyword>
<feature type="coiled-coil region" evidence="1">
    <location>
        <begin position="321"/>
        <end position="377"/>
    </location>
</feature>
<dbReference type="PANTHER" id="PTHR34562:SF8">
    <property type="entry name" value="WPP DOMAIN-INTERACTING PROTEIN 1"/>
    <property type="match status" value="1"/>
</dbReference>
<keyword evidence="3" id="KW-0472">Membrane</keyword>
<dbReference type="PANTHER" id="PTHR34562">
    <property type="entry name" value="WPP DOMAIN-INTERACTING PROTEIN 2"/>
    <property type="match status" value="1"/>
</dbReference>
<gene>
    <name evidence="4" type="ORF">LUZ62_081920</name>
</gene>
<feature type="region of interest" description="Disordered" evidence="2">
    <location>
        <begin position="1"/>
        <end position="57"/>
    </location>
</feature>
<feature type="region of interest" description="Disordered" evidence="2">
    <location>
        <begin position="95"/>
        <end position="131"/>
    </location>
</feature>
<proteinExistence type="predicted"/>
<feature type="compositionally biased region" description="Basic and acidic residues" evidence="2">
    <location>
        <begin position="270"/>
        <end position="281"/>
    </location>
</feature>
<evidence type="ECO:0000256" key="1">
    <source>
        <dbReference type="SAM" id="Coils"/>
    </source>
</evidence>
<dbReference type="InterPro" id="IPR044696">
    <property type="entry name" value="WIP1/2/3"/>
</dbReference>
<keyword evidence="3" id="KW-1133">Transmembrane helix</keyword>
<dbReference type="AlphaFoldDB" id="A0AAV8BWC8"/>
<feature type="compositionally biased region" description="Polar residues" evidence="2">
    <location>
        <begin position="1"/>
        <end position="17"/>
    </location>
</feature>
<accession>A0AAV8BWC8</accession>
<keyword evidence="5" id="KW-1185">Reference proteome</keyword>
<feature type="compositionally biased region" description="Low complexity" evidence="2">
    <location>
        <begin position="236"/>
        <end position="247"/>
    </location>
</feature>
<dbReference type="Proteomes" id="UP001140206">
    <property type="component" value="Chromosome 5"/>
</dbReference>
<evidence type="ECO:0000313" key="4">
    <source>
        <dbReference type="EMBL" id="KAJ4747515.1"/>
    </source>
</evidence>
<feature type="region of interest" description="Disordered" evidence="2">
    <location>
        <begin position="154"/>
        <end position="310"/>
    </location>
</feature>